<dbReference type="InterPro" id="IPR051784">
    <property type="entry name" value="Nod_factor_ABC_transporter"/>
</dbReference>
<dbReference type="PROSITE" id="PS51012">
    <property type="entry name" value="ABC_TM2"/>
    <property type="match status" value="1"/>
</dbReference>
<comment type="caution">
    <text evidence="7">The sequence shown here is derived from an EMBL/GenBank/DDBJ whole genome shotgun (WGS) entry which is preliminary data.</text>
</comment>
<feature type="domain" description="ABC transmembrane type-2" evidence="6">
    <location>
        <begin position="23"/>
        <end position="257"/>
    </location>
</feature>
<feature type="transmembrane region" description="Helical" evidence="5">
    <location>
        <begin position="178"/>
        <end position="196"/>
    </location>
</feature>
<proteinExistence type="inferred from homology"/>
<keyword evidence="2 5" id="KW-0812">Transmembrane</keyword>
<dbReference type="PANTHER" id="PTHR43229">
    <property type="entry name" value="NODULATION PROTEIN J"/>
    <property type="match status" value="1"/>
</dbReference>
<comment type="subcellular location">
    <subcellularLocation>
        <location evidence="5">Cell membrane</location>
        <topology evidence="5">Multi-pass membrane protein</topology>
    </subcellularLocation>
    <subcellularLocation>
        <location evidence="1">Membrane</location>
        <topology evidence="1">Multi-pass membrane protein</topology>
    </subcellularLocation>
</comment>
<sequence length="270" mass="31117">MKRIKKFIYFLLRDILIWKSYKTQAVLGILSGFLGLLQFGFMGRFIAQGNYFPMIEQYGGNILAYFISGSVFMSYTTLSLTTFKNVIRQEQVMGTIEYLLLSETPLWEVFIYTIFSRLIFTIINTGIVFIFLIYTFDVEIKMNIISSIILLVITMISLSGIGILSAGFIMLTKKGDPISWVYSFLSGMFSGIYYPIEILPKWLRGISYILPTTYAMDGLRKTLIKGYSLYEIKEDIIILIIMTAIILPIGIYWFKNSFDKARKYGTISQY</sequence>
<keyword evidence="8" id="KW-1185">Reference proteome</keyword>
<protein>
    <recommendedName>
        <fullName evidence="5">Transport permease protein</fullName>
    </recommendedName>
</protein>
<gene>
    <name evidence="7" type="ORF">SAMN02745164_02244</name>
</gene>
<evidence type="ECO:0000256" key="2">
    <source>
        <dbReference type="ARBA" id="ARBA00022692"/>
    </source>
</evidence>
<dbReference type="Proteomes" id="UP000184334">
    <property type="component" value="Unassembled WGS sequence"/>
</dbReference>
<evidence type="ECO:0000313" key="7">
    <source>
        <dbReference type="EMBL" id="SHF32347.1"/>
    </source>
</evidence>
<keyword evidence="5" id="KW-1003">Cell membrane</keyword>
<evidence type="ECO:0000256" key="5">
    <source>
        <dbReference type="RuleBase" id="RU361157"/>
    </source>
</evidence>
<feature type="transmembrane region" description="Helical" evidence="5">
    <location>
        <begin position="62"/>
        <end position="83"/>
    </location>
</feature>
<dbReference type="RefSeq" id="WP_072866098.1">
    <property type="nucleotide sequence ID" value="NZ_FQUI01000070.1"/>
</dbReference>
<evidence type="ECO:0000256" key="4">
    <source>
        <dbReference type="ARBA" id="ARBA00023136"/>
    </source>
</evidence>
<dbReference type="GO" id="GO:0005886">
    <property type="term" value="C:plasma membrane"/>
    <property type="evidence" value="ECO:0007669"/>
    <property type="project" value="UniProtKB-SubCell"/>
</dbReference>
<accession>A0A1M5AQH2</accession>
<feature type="transmembrane region" description="Helical" evidence="5">
    <location>
        <begin position="109"/>
        <end position="136"/>
    </location>
</feature>
<keyword evidence="3 5" id="KW-1133">Transmembrane helix</keyword>
<evidence type="ECO:0000313" key="8">
    <source>
        <dbReference type="Proteomes" id="UP000184334"/>
    </source>
</evidence>
<feature type="transmembrane region" description="Helical" evidence="5">
    <location>
        <begin position="236"/>
        <end position="254"/>
    </location>
</feature>
<dbReference type="AlphaFoldDB" id="A0A1M5AQH2"/>
<dbReference type="GO" id="GO:0140359">
    <property type="term" value="F:ABC-type transporter activity"/>
    <property type="evidence" value="ECO:0007669"/>
    <property type="project" value="InterPro"/>
</dbReference>
<reference evidence="7" key="1">
    <citation type="submission" date="2016-11" db="EMBL/GenBank/DDBJ databases">
        <authorList>
            <person name="Varghese N."/>
            <person name="Submissions S."/>
        </authorList>
    </citation>
    <scope>NUCLEOTIDE SEQUENCE [LARGE SCALE GENOMIC DNA]</scope>
    <source>
        <strain evidence="7">DSM 16785</strain>
    </source>
</reference>
<name>A0A1M5AQH2_MARH1</name>
<dbReference type="STRING" id="1122195.SAMN02745164_02244"/>
<dbReference type="OrthoDB" id="9788252at2"/>
<feature type="transmembrane region" description="Helical" evidence="5">
    <location>
        <begin position="21"/>
        <end position="42"/>
    </location>
</feature>
<keyword evidence="5" id="KW-0813">Transport</keyword>
<evidence type="ECO:0000256" key="3">
    <source>
        <dbReference type="ARBA" id="ARBA00022989"/>
    </source>
</evidence>
<dbReference type="Pfam" id="PF01061">
    <property type="entry name" value="ABC2_membrane"/>
    <property type="match status" value="1"/>
</dbReference>
<dbReference type="InterPro" id="IPR013525">
    <property type="entry name" value="ABC2_TM"/>
</dbReference>
<dbReference type="EMBL" id="FQUI01000070">
    <property type="protein sequence ID" value="SHF32347.1"/>
    <property type="molecule type" value="Genomic_DNA"/>
</dbReference>
<keyword evidence="4 5" id="KW-0472">Membrane</keyword>
<feature type="transmembrane region" description="Helical" evidence="5">
    <location>
        <begin position="148"/>
        <end position="171"/>
    </location>
</feature>
<evidence type="ECO:0000259" key="6">
    <source>
        <dbReference type="PROSITE" id="PS51012"/>
    </source>
</evidence>
<comment type="similarity">
    <text evidence="5">Belongs to the ABC-2 integral membrane protein family.</text>
</comment>
<evidence type="ECO:0000256" key="1">
    <source>
        <dbReference type="ARBA" id="ARBA00004141"/>
    </source>
</evidence>
<dbReference type="PANTHER" id="PTHR43229:SF2">
    <property type="entry name" value="NODULATION PROTEIN J"/>
    <property type="match status" value="1"/>
</dbReference>
<dbReference type="InterPro" id="IPR047817">
    <property type="entry name" value="ABC2_TM_bact-type"/>
</dbReference>
<organism evidence="7 8">
    <name type="scientific">Marinitoga hydrogenitolerans (strain DSM 16785 / JCM 12826 / AT1271)</name>
    <dbReference type="NCBI Taxonomy" id="1122195"/>
    <lineage>
        <taxon>Bacteria</taxon>
        <taxon>Thermotogati</taxon>
        <taxon>Thermotogota</taxon>
        <taxon>Thermotogae</taxon>
        <taxon>Petrotogales</taxon>
        <taxon>Petrotogaceae</taxon>
        <taxon>Marinitoga</taxon>
    </lineage>
</organism>